<evidence type="ECO:0000256" key="1">
    <source>
        <dbReference type="ARBA" id="ARBA00022908"/>
    </source>
</evidence>
<dbReference type="GO" id="GO:0015074">
    <property type="term" value="P:DNA integration"/>
    <property type="evidence" value="ECO:0007669"/>
    <property type="project" value="UniProtKB-KW"/>
</dbReference>
<sequence length="328" mass="38261">MASFRQRNNTWRAEISVNGIRESSTFDTKAQARAWASKRETQLREQSHGKLPDHSFLEAIERYLSEVSVKKKTHENEVKQMAFFKREYKKLCQKQLAKVTTDDLVQWRDSRLKEVQGATVRREANILASLFTVARKEWKWIKESPMADLTLPPPSKHRDRRIAQDEIDRLCLAANWDNNVPVNSTQQIIIAFLFAIETAMRAGEIVGLTWDRVYLKDRYLVLTETKNGTKRNVPLSKRAVELLTLLKGLDKKQVFTCNSQSFDTLWRKLRDRCQITDLHFHDTRHEACTRLARKLEVLDLARMIGHKDLRSLMVYYNATASEIATRLD</sequence>
<dbReference type="Gene3D" id="1.10.443.10">
    <property type="entry name" value="Intergrase catalytic core"/>
    <property type="match status" value="1"/>
</dbReference>
<dbReference type="PANTHER" id="PTHR30349">
    <property type="entry name" value="PHAGE INTEGRASE-RELATED"/>
    <property type="match status" value="1"/>
</dbReference>
<gene>
    <name evidence="7" type="ORF">J506_0703</name>
</gene>
<keyword evidence="1" id="KW-0229">DNA integration</keyword>
<feature type="domain" description="Tyr recombinase" evidence="5">
    <location>
        <begin position="157"/>
        <end position="328"/>
    </location>
</feature>
<dbReference type="InterPro" id="IPR013762">
    <property type="entry name" value="Integrase-like_cat_sf"/>
</dbReference>
<dbReference type="Pfam" id="PF00589">
    <property type="entry name" value="Phage_integrase"/>
    <property type="match status" value="1"/>
</dbReference>
<accession>A0A009PLM5</accession>
<evidence type="ECO:0000259" key="5">
    <source>
        <dbReference type="PROSITE" id="PS51898"/>
    </source>
</evidence>
<evidence type="ECO:0000259" key="6">
    <source>
        <dbReference type="PROSITE" id="PS51900"/>
    </source>
</evidence>
<dbReference type="PROSITE" id="PS51900">
    <property type="entry name" value="CB"/>
    <property type="match status" value="1"/>
</dbReference>
<dbReference type="Gene3D" id="1.10.150.130">
    <property type="match status" value="1"/>
</dbReference>
<evidence type="ECO:0000256" key="4">
    <source>
        <dbReference type="PROSITE-ProRule" id="PRU01248"/>
    </source>
</evidence>
<dbReference type="InterPro" id="IPR002104">
    <property type="entry name" value="Integrase_catalytic"/>
</dbReference>
<keyword evidence="2 4" id="KW-0238">DNA-binding</keyword>
<comment type="caution">
    <text evidence="7">The sequence shown here is derived from an EMBL/GenBank/DDBJ whole genome shotgun (WGS) entry which is preliminary data.</text>
</comment>
<dbReference type="EMBL" id="JEXD01000003">
    <property type="protein sequence ID" value="EXC09369.1"/>
    <property type="molecule type" value="Genomic_DNA"/>
</dbReference>
<name>A0A009PLM5_ACIBA</name>
<dbReference type="InterPro" id="IPR044068">
    <property type="entry name" value="CB"/>
</dbReference>
<dbReference type="RefSeq" id="WP_032058776.1">
    <property type="nucleotide sequence ID" value="NZ_JEXD01000003.1"/>
</dbReference>
<dbReference type="PANTHER" id="PTHR30349:SF94">
    <property type="entry name" value="INTEGRASE_RECOMBINASE HI_1414-RELATED"/>
    <property type="match status" value="1"/>
</dbReference>
<keyword evidence="3" id="KW-0233">DNA recombination</keyword>
<dbReference type="SUPFAM" id="SSF56349">
    <property type="entry name" value="DNA breaking-rejoining enzymes"/>
    <property type="match status" value="1"/>
</dbReference>
<evidence type="ECO:0000313" key="8">
    <source>
        <dbReference type="Proteomes" id="UP000021108"/>
    </source>
</evidence>
<evidence type="ECO:0000313" key="7">
    <source>
        <dbReference type="EMBL" id="EXC09369.1"/>
    </source>
</evidence>
<feature type="domain" description="Core-binding (CB)" evidence="6">
    <location>
        <begin position="54"/>
        <end position="135"/>
    </location>
</feature>
<protein>
    <submittedName>
        <fullName evidence="7">Phage integrase family protein</fullName>
    </submittedName>
</protein>
<evidence type="ECO:0000256" key="3">
    <source>
        <dbReference type="ARBA" id="ARBA00023172"/>
    </source>
</evidence>
<dbReference type="InterPro" id="IPR050090">
    <property type="entry name" value="Tyrosine_recombinase_XerCD"/>
</dbReference>
<organism evidence="7 8">
    <name type="scientific">Acinetobacter baumannii 625974</name>
    <dbReference type="NCBI Taxonomy" id="1310607"/>
    <lineage>
        <taxon>Bacteria</taxon>
        <taxon>Pseudomonadati</taxon>
        <taxon>Pseudomonadota</taxon>
        <taxon>Gammaproteobacteria</taxon>
        <taxon>Moraxellales</taxon>
        <taxon>Moraxellaceae</taxon>
        <taxon>Acinetobacter</taxon>
        <taxon>Acinetobacter calcoaceticus/baumannii complex</taxon>
    </lineage>
</organism>
<dbReference type="PROSITE" id="PS51898">
    <property type="entry name" value="TYR_RECOMBINASE"/>
    <property type="match status" value="1"/>
</dbReference>
<dbReference type="InterPro" id="IPR010998">
    <property type="entry name" value="Integrase_recombinase_N"/>
</dbReference>
<dbReference type="AlphaFoldDB" id="A0A009PLM5"/>
<dbReference type="GO" id="GO:0006310">
    <property type="term" value="P:DNA recombination"/>
    <property type="evidence" value="ECO:0007669"/>
    <property type="project" value="UniProtKB-KW"/>
</dbReference>
<proteinExistence type="predicted"/>
<dbReference type="InterPro" id="IPR011010">
    <property type="entry name" value="DNA_brk_join_enz"/>
</dbReference>
<dbReference type="PATRIC" id="fig|1310607.3.peg.681"/>
<reference evidence="7 8" key="1">
    <citation type="submission" date="2014-02" db="EMBL/GenBank/DDBJ databases">
        <title>Comparative genomics and transcriptomics to identify genetic mechanisms underlying the emergence of carbapenem resistant Acinetobacter baumannii (CRAb).</title>
        <authorList>
            <person name="Harris A.D."/>
            <person name="Johnson K.J."/>
            <person name="George J."/>
            <person name="Shefchek K."/>
            <person name="Daugherty S.C."/>
            <person name="Parankush S."/>
            <person name="Sadzewicz L."/>
            <person name="Tallon L."/>
            <person name="Sengamalay N."/>
            <person name="Hazen T.H."/>
            <person name="Rasko D.A."/>
        </authorList>
    </citation>
    <scope>NUCLEOTIDE SEQUENCE [LARGE SCALE GENOMIC DNA]</scope>
    <source>
        <strain evidence="7 8">625974</strain>
    </source>
</reference>
<dbReference type="GO" id="GO:0003677">
    <property type="term" value="F:DNA binding"/>
    <property type="evidence" value="ECO:0007669"/>
    <property type="project" value="UniProtKB-UniRule"/>
</dbReference>
<evidence type="ECO:0000256" key="2">
    <source>
        <dbReference type="ARBA" id="ARBA00023125"/>
    </source>
</evidence>
<dbReference type="CDD" id="cd00796">
    <property type="entry name" value="INT_Rci_Hp1_C"/>
    <property type="match status" value="1"/>
</dbReference>
<dbReference type="Proteomes" id="UP000021108">
    <property type="component" value="Unassembled WGS sequence"/>
</dbReference>